<dbReference type="InterPro" id="IPR000917">
    <property type="entry name" value="Sulfatase_N"/>
</dbReference>
<dbReference type="SUPFAM" id="SSF53649">
    <property type="entry name" value="Alkaline phosphatase-like"/>
    <property type="match status" value="1"/>
</dbReference>
<evidence type="ECO:0000313" key="4">
    <source>
        <dbReference type="EMBL" id="VAX38555.1"/>
    </source>
</evidence>
<evidence type="ECO:0000256" key="2">
    <source>
        <dbReference type="ARBA" id="ARBA00022801"/>
    </source>
</evidence>
<organism evidence="4">
    <name type="scientific">hydrothermal vent metagenome</name>
    <dbReference type="NCBI Taxonomy" id="652676"/>
    <lineage>
        <taxon>unclassified sequences</taxon>
        <taxon>metagenomes</taxon>
        <taxon>ecological metagenomes</taxon>
    </lineage>
</organism>
<dbReference type="InterPro" id="IPR050738">
    <property type="entry name" value="Sulfatase"/>
</dbReference>
<keyword evidence="2 4" id="KW-0378">Hydrolase</keyword>
<comment type="similarity">
    <text evidence="1">Belongs to the sulfatase family.</text>
</comment>
<evidence type="ECO:0000259" key="3">
    <source>
        <dbReference type="Pfam" id="PF00884"/>
    </source>
</evidence>
<reference evidence="4" key="1">
    <citation type="submission" date="2018-06" db="EMBL/GenBank/DDBJ databases">
        <authorList>
            <person name="Zhirakovskaya E."/>
        </authorList>
    </citation>
    <scope>NUCLEOTIDE SEQUENCE</scope>
</reference>
<dbReference type="CDD" id="cd16145">
    <property type="entry name" value="ARS_like"/>
    <property type="match status" value="1"/>
</dbReference>
<evidence type="ECO:0000256" key="1">
    <source>
        <dbReference type="ARBA" id="ARBA00008779"/>
    </source>
</evidence>
<dbReference type="AlphaFoldDB" id="A0A3B1E0J1"/>
<name>A0A3B1E0J1_9ZZZZ</name>
<dbReference type="PANTHER" id="PTHR42693:SF53">
    <property type="entry name" value="ENDO-4-O-SULFATASE"/>
    <property type="match status" value="1"/>
</dbReference>
<dbReference type="GO" id="GO:0004065">
    <property type="term" value="F:arylsulfatase activity"/>
    <property type="evidence" value="ECO:0007669"/>
    <property type="project" value="UniProtKB-EC"/>
</dbReference>
<dbReference type="EC" id="3.1.6.1" evidence="4"/>
<protein>
    <submittedName>
        <fullName evidence="4">Arylsulfatase</fullName>
        <ecNumber evidence="4">3.1.6.1</ecNumber>
    </submittedName>
</protein>
<dbReference type="Gene3D" id="3.30.1120.10">
    <property type="match status" value="1"/>
</dbReference>
<dbReference type="InterPro" id="IPR017850">
    <property type="entry name" value="Alkaline_phosphatase_core_sf"/>
</dbReference>
<dbReference type="Pfam" id="PF00884">
    <property type="entry name" value="Sulfatase"/>
    <property type="match status" value="1"/>
</dbReference>
<accession>A0A3B1E0J1</accession>
<dbReference type="EMBL" id="UOGL01000221">
    <property type="protein sequence ID" value="VAX38555.1"/>
    <property type="molecule type" value="Genomic_DNA"/>
</dbReference>
<feature type="domain" description="Sulfatase N-terminal" evidence="3">
    <location>
        <begin position="42"/>
        <end position="387"/>
    </location>
</feature>
<dbReference type="Gene3D" id="3.40.720.10">
    <property type="entry name" value="Alkaline Phosphatase, subunit A"/>
    <property type="match status" value="1"/>
</dbReference>
<dbReference type="PANTHER" id="PTHR42693">
    <property type="entry name" value="ARYLSULFATASE FAMILY MEMBER"/>
    <property type="match status" value="1"/>
</dbReference>
<sequence>MITSPSCKKIILSLFLLLTSPLITEQCSAAKPSASQQNIKPPNIILFLADDLGYAELGCYGQKIIKTPHIDQLAKEGMKFTNFYSGNAVCAPCRCNLMTGKHPGNAYIRSNSKPENLQHLKAKFGWEFPGQTPIPDSEVTIAEVLKQKNYATAACGKWGLGHVGTTGDPNKQGFDLFYGFNDQVHAHNHYPRFLWRNNKKEILPGNDRTLYGKTYSQDKFTEVGLQFIRDNKEKPFFLYMPFAVPHLSLQVTEESLKQYKGKIKETEYKHHGYLKHPYPHAAYAAMISHMDRDIGKFMALLKELKLDDNTIVIFTSDNGPTYDRLGGSDSEFFQSAGPFRGLKGSLYEGGIRVPMIARFPGKISPDSTSDQVAAIWDFMPTFAELTGTKNPKNIDGISLLPTLFGKANQQQKREFLYWEFPSYGGQQVVRMGDWKGVRQELNGVRSRKRGSKKIPRRKDPLRIELYNLKTDIGEKNDVAKDHPKLIEKMRKIMQQEHTPSQLFPLKALDEK</sequence>
<gene>
    <name evidence="4" type="ORF">MNBD_PLANCTO02-1214</name>
</gene>
<proteinExistence type="inferred from homology"/>